<reference evidence="3 4" key="2">
    <citation type="journal article" date="2010" name="Nucleic Acids Res.">
        <title>BeetleBase in 2010: revisions to provide comprehensive genomic information for Tribolium castaneum.</title>
        <authorList>
            <person name="Kim H.S."/>
            <person name="Murphy T."/>
            <person name="Xia J."/>
            <person name="Caragea D."/>
            <person name="Park Y."/>
            <person name="Beeman R.W."/>
            <person name="Lorenzen M.D."/>
            <person name="Butcher S."/>
            <person name="Manak J.R."/>
            <person name="Brown S.J."/>
        </authorList>
    </citation>
    <scope>NUCLEOTIDE SEQUENCE [LARGE SCALE GENOMIC DNA]</scope>
    <source>
        <strain evidence="3 4">Georgia GA2</strain>
    </source>
</reference>
<reference evidence="3 4" key="1">
    <citation type="journal article" date="2008" name="Nature">
        <title>The genome of the model beetle and pest Tribolium castaneum.</title>
        <authorList>
            <consortium name="Tribolium Genome Sequencing Consortium"/>
            <person name="Richards S."/>
            <person name="Gibbs R.A."/>
            <person name="Weinstock G.M."/>
            <person name="Brown S.J."/>
            <person name="Denell R."/>
            <person name="Beeman R.W."/>
            <person name="Gibbs R."/>
            <person name="Beeman R.W."/>
            <person name="Brown S.J."/>
            <person name="Bucher G."/>
            <person name="Friedrich M."/>
            <person name="Grimmelikhuijzen C.J."/>
            <person name="Klingler M."/>
            <person name="Lorenzen M."/>
            <person name="Richards S."/>
            <person name="Roth S."/>
            <person name="Schroder R."/>
            <person name="Tautz D."/>
            <person name="Zdobnov E.M."/>
            <person name="Muzny D."/>
            <person name="Gibbs R.A."/>
            <person name="Weinstock G.M."/>
            <person name="Attaway T."/>
            <person name="Bell S."/>
            <person name="Buhay C.J."/>
            <person name="Chandrabose M.N."/>
            <person name="Chavez D."/>
            <person name="Clerk-Blankenburg K.P."/>
            <person name="Cree A."/>
            <person name="Dao M."/>
            <person name="Davis C."/>
            <person name="Chacko J."/>
            <person name="Dinh H."/>
            <person name="Dugan-Rocha S."/>
            <person name="Fowler G."/>
            <person name="Garner T.T."/>
            <person name="Garnes J."/>
            <person name="Gnirke A."/>
            <person name="Hawes A."/>
            <person name="Hernandez J."/>
            <person name="Hines S."/>
            <person name="Holder M."/>
            <person name="Hume J."/>
            <person name="Jhangiani S.N."/>
            <person name="Joshi V."/>
            <person name="Khan Z.M."/>
            <person name="Jackson L."/>
            <person name="Kovar C."/>
            <person name="Kowis A."/>
            <person name="Lee S."/>
            <person name="Lewis L.R."/>
            <person name="Margolis J."/>
            <person name="Morgan M."/>
            <person name="Nazareth L.V."/>
            <person name="Nguyen N."/>
            <person name="Okwuonu G."/>
            <person name="Parker D."/>
            <person name="Richards S."/>
            <person name="Ruiz S.J."/>
            <person name="Santibanez J."/>
            <person name="Savard J."/>
            <person name="Scherer S.E."/>
            <person name="Schneider B."/>
            <person name="Sodergren E."/>
            <person name="Tautz D."/>
            <person name="Vattahil S."/>
            <person name="Villasana D."/>
            <person name="White C.S."/>
            <person name="Wright R."/>
            <person name="Park Y."/>
            <person name="Beeman R.W."/>
            <person name="Lord J."/>
            <person name="Oppert B."/>
            <person name="Lorenzen M."/>
            <person name="Brown S."/>
            <person name="Wang L."/>
            <person name="Savard J."/>
            <person name="Tautz D."/>
            <person name="Richards S."/>
            <person name="Weinstock G."/>
            <person name="Gibbs R.A."/>
            <person name="Liu Y."/>
            <person name="Worley K."/>
            <person name="Weinstock G."/>
            <person name="Elsik C.G."/>
            <person name="Reese J.T."/>
            <person name="Elhaik E."/>
            <person name="Landan G."/>
            <person name="Graur D."/>
            <person name="Arensburger P."/>
            <person name="Atkinson P."/>
            <person name="Beeman R.W."/>
            <person name="Beidler J."/>
            <person name="Brown S.J."/>
            <person name="Demuth J.P."/>
            <person name="Drury D.W."/>
            <person name="Du Y.Z."/>
            <person name="Fujiwara H."/>
            <person name="Lorenzen M."/>
            <person name="Maselli V."/>
            <person name="Osanai M."/>
            <person name="Park Y."/>
            <person name="Robertson H.M."/>
            <person name="Tu Z."/>
            <person name="Wang J.J."/>
            <person name="Wang S."/>
            <person name="Richards S."/>
            <person name="Song H."/>
            <person name="Zhang L."/>
            <person name="Sodergren E."/>
            <person name="Werner D."/>
            <person name="Stanke M."/>
            <person name="Morgenstern B."/>
            <person name="Solovyev V."/>
            <person name="Kosarev P."/>
            <person name="Brown G."/>
            <person name="Chen H.C."/>
            <person name="Ermolaeva O."/>
            <person name="Hlavina W."/>
            <person name="Kapustin Y."/>
            <person name="Kiryutin B."/>
            <person name="Kitts P."/>
            <person name="Maglott D."/>
            <person name="Pruitt K."/>
            <person name="Sapojnikov V."/>
            <person name="Souvorov A."/>
            <person name="Mackey A.J."/>
            <person name="Waterhouse R.M."/>
            <person name="Wyder S."/>
            <person name="Zdobnov E.M."/>
            <person name="Zdobnov E.M."/>
            <person name="Wyder S."/>
            <person name="Kriventseva E.V."/>
            <person name="Kadowaki T."/>
            <person name="Bork P."/>
            <person name="Aranda M."/>
            <person name="Bao R."/>
            <person name="Beermann A."/>
            <person name="Berns N."/>
            <person name="Bolognesi R."/>
            <person name="Bonneton F."/>
            <person name="Bopp D."/>
            <person name="Brown S.J."/>
            <person name="Bucher G."/>
            <person name="Butts T."/>
            <person name="Chaumot A."/>
            <person name="Denell R.E."/>
            <person name="Ferrier D.E."/>
            <person name="Friedrich M."/>
            <person name="Gordon C.M."/>
            <person name="Jindra M."/>
            <person name="Klingler M."/>
            <person name="Lan Q."/>
            <person name="Lattorff H.M."/>
            <person name="Laudet V."/>
            <person name="von Levetsow C."/>
            <person name="Liu Z."/>
            <person name="Lutz R."/>
            <person name="Lynch J.A."/>
            <person name="da Fonseca R.N."/>
            <person name="Posnien N."/>
            <person name="Reuter R."/>
            <person name="Roth S."/>
            <person name="Savard J."/>
            <person name="Schinko J.B."/>
            <person name="Schmitt C."/>
            <person name="Schoppmeier M."/>
            <person name="Schroder R."/>
            <person name="Shippy T.D."/>
            <person name="Simonnet F."/>
            <person name="Marques-Souza H."/>
            <person name="Tautz D."/>
            <person name="Tomoyasu Y."/>
            <person name="Trauner J."/>
            <person name="Van der Zee M."/>
            <person name="Vervoort M."/>
            <person name="Wittkopp N."/>
            <person name="Wimmer E.A."/>
            <person name="Yang X."/>
            <person name="Jones A.K."/>
            <person name="Sattelle D.B."/>
            <person name="Ebert P.R."/>
            <person name="Nelson D."/>
            <person name="Scott J.G."/>
            <person name="Beeman R.W."/>
            <person name="Muthukrishnan S."/>
            <person name="Kramer K.J."/>
            <person name="Arakane Y."/>
            <person name="Beeman R.W."/>
            <person name="Zhu Q."/>
            <person name="Hogenkamp D."/>
            <person name="Dixit R."/>
            <person name="Oppert B."/>
            <person name="Jiang H."/>
            <person name="Zou Z."/>
            <person name="Marshall J."/>
            <person name="Elpidina E."/>
            <person name="Vinokurov K."/>
            <person name="Oppert C."/>
            <person name="Zou Z."/>
            <person name="Evans J."/>
            <person name="Lu Z."/>
            <person name="Zhao P."/>
            <person name="Sumathipala N."/>
            <person name="Altincicek B."/>
            <person name="Vilcinskas A."/>
            <person name="Williams M."/>
            <person name="Hultmark D."/>
            <person name="Hetru C."/>
            <person name="Jiang H."/>
            <person name="Grimmelikhuijzen C.J."/>
            <person name="Hauser F."/>
            <person name="Cazzamali G."/>
            <person name="Williamson M."/>
            <person name="Park Y."/>
            <person name="Li B."/>
            <person name="Tanaka Y."/>
            <person name="Predel R."/>
            <person name="Neupert S."/>
            <person name="Schachtner J."/>
            <person name="Verleyen P."/>
            <person name="Raible F."/>
            <person name="Bork P."/>
            <person name="Friedrich M."/>
            <person name="Walden K.K."/>
            <person name="Robertson H.M."/>
            <person name="Angeli S."/>
            <person name="Foret S."/>
            <person name="Bucher G."/>
            <person name="Schuetz S."/>
            <person name="Maleszka R."/>
            <person name="Wimmer E.A."/>
            <person name="Beeman R.W."/>
            <person name="Lorenzen M."/>
            <person name="Tomoyasu Y."/>
            <person name="Miller S.C."/>
            <person name="Grossmann D."/>
            <person name="Bucher G."/>
        </authorList>
    </citation>
    <scope>NUCLEOTIDE SEQUENCE [LARGE SCALE GENOMIC DNA]</scope>
    <source>
        <strain evidence="3 4">Georgia GA2</strain>
    </source>
</reference>
<dbReference type="Gene3D" id="1.10.443.10">
    <property type="entry name" value="Intergrase catalytic core"/>
    <property type="match status" value="1"/>
</dbReference>
<dbReference type="Pfam" id="PF00589">
    <property type="entry name" value="Phage_integrase"/>
    <property type="match status" value="1"/>
</dbReference>
<evidence type="ECO:0000259" key="2">
    <source>
        <dbReference type="PROSITE" id="PS51898"/>
    </source>
</evidence>
<feature type="domain" description="Tyr recombinase" evidence="2">
    <location>
        <begin position="1"/>
        <end position="148"/>
    </location>
</feature>
<dbReference type="InParanoid" id="A0A139W9T3"/>
<dbReference type="OMA" id="RPISENC"/>
<dbReference type="GO" id="GO:0015074">
    <property type="term" value="P:DNA integration"/>
    <property type="evidence" value="ECO:0007669"/>
    <property type="project" value="InterPro"/>
</dbReference>
<proteinExistence type="predicted"/>
<keyword evidence="4" id="KW-1185">Reference proteome</keyword>
<dbReference type="EMBL" id="KQ971964">
    <property type="protein sequence ID" value="KYB24677.1"/>
    <property type="molecule type" value="Genomic_DNA"/>
</dbReference>
<evidence type="ECO:0000313" key="3">
    <source>
        <dbReference type="EMBL" id="KYB24677.1"/>
    </source>
</evidence>
<dbReference type="SUPFAM" id="SSF56349">
    <property type="entry name" value="DNA breaking-rejoining enzymes"/>
    <property type="match status" value="1"/>
</dbReference>
<protein>
    <recommendedName>
        <fullName evidence="2">Tyr recombinase domain-containing protein</fullName>
    </recommendedName>
</protein>
<dbReference type="PROSITE" id="PS51898">
    <property type="entry name" value="TYR_RECOMBINASE"/>
    <property type="match status" value="1"/>
</dbReference>
<accession>A0A139W9T3</accession>
<name>A0A139W9T3_TRICA</name>
<dbReference type="AlphaFoldDB" id="A0A139W9T3"/>
<dbReference type="Proteomes" id="UP000007266">
    <property type="component" value="Unassembled WGS sequence"/>
</dbReference>
<dbReference type="GO" id="GO:0003677">
    <property type="term" value="F:DNA binding"/>
    <property type="evidence" value="ECO:0007669"/>
    <property type="project" value="InterPro"/>
</dbReference>
<evidence type="ECO:0000256" key="1">
    <source>
        <dbReference type="ARBA" id="ARBA00023172"/>
    </source>
</evidence>
<dbReference type="InterPro" id="IPR013762">
    <property type="entry name" value="Integrase-like_cat_sf"/>
</dbReference>
<dbReference type="PANTHER" id="PTHR35617:SF3">
    <property type="entry name" value="CORE-BINDING (CB) DOMAIN-CONTAINING PROTEIN"/>
    <property type="match status" value="1"/>
</dbReference>
<dbReference type="GO" id="GO:0006310">
    <property type="term" value="P:DNA recombination"/>
    <property type="evidence" value="ECO:0007669"/>
    <property type="project" value="UniProtKB-KW"/>
</dbReference>
<dbReference type="PANTHER" id="PTHR35617">
    <property type="entry name" value="PHAGE_INTEGRASE DOMAIN-CONTAINING PROTEIN"/>
    <property type="match status" value="1"/>
</dbReference>
<sequence length="176" mass="19679">MDTKIQIRITENIKTSLVTKNEPCLQIPFFNEQPGICAALTLSDYIQRTAQIRKDVDSLFLTIKSPHKEANKQTLSKWIKNTLSMAGINTSIFSAHSTRHASSSAALRKGISLDVIHKTAGWSEKSQTFAKTYNLPLAAETDFAKAILQCRRSNKLLMLLGPFSTLSQPFSLNFYL</sequence>
<keyword evidence="1" id="KW-0233">DNA recombination</keyword>
<evidence type="ECO:0000313" key="4">
    <source>
        <dbReference type="Proteomes" id="UP000007266"/>
    </source>
</evidence>
<gene>
    <name evidence="3" type="primary">AUGUSTUS-3.0.2_31889</name>
    <name evidence="3" type="ORF">TcasGA2_TC031889</name>
</gene>
<organism evidence="3 4">
    <name type="scientific">Tribolium castaneum</name>
    <name type="common">Red flour beetle</name>
    <dbReference type="NCBI Taxonomy" id="7070"/>
    <lineage>
        <taxon>Eukaryota</taxon>
        <taxon>Metazoa</taxon>
        <taxon>Ecdysozoa</taxon>
        <taxon>Arthropoda</taxon>
        <taxon>Hexapoda</taxon>
        <taxon>Insecta</taxon>
        <taxon>Pterygota</taxon>
        <taxon>Neoptera</taxon>
        <taxon>Endopterygota</taxon>
        <taxon>Coleoptera</taxon>
        <taxon>Polyphaga</taxon>
        <taxon>Cucujiformia</taxon>
        <taxon>Tenebrionidae</taxon>
        <taxon>Tenebrionidae incertae sedis</taxon>
        <taxon>Tribolium</taxon>
    </lineage>
</organism>
<dbReference type="InterPro" id="IPR002104">
    <property type="entry name" value="Integrase_catalytic"/>
</dbReference>
<dbReference type="InterPro" id="IPR011010">
    <property type="entry name" value="DNA_brk_join_enz"/>
</dbReference>